<organism evidence="1 2">
    <name type="scientific">Symbiodinium natans</name>
    <dbReference type="NCBI Taxonomy" id="878477"/>
    <lineage>
        <taxon>Eukaryota</taxon>
        <taxon>Sar</taxon>
        <taxon>Alveolata</taxon>
        <taxon>Dinophyceae</taxon>
        <taxon>Suessiales</taxon>
        <taxon>Symbiodiniaceae</taxon>
        <taxon>Symbiodinium</taxon>
    </lineage>
</organism>
<feature type="non-terminal residue" evidence="1">
    <location>
        <position position="1"/>
    </location>
</feature>
<protein>
    <submittedName>
        <fullName evidence="1">Uncharacterized protein</fullName>
    </submittedName>
</protein>
<dbReference type="AlphaFoldDB" id="A0A812IPH7"/>
<evidence type="ECO:0000313" key="2">
    <source>
        <dbReference type="Proteomes" id="UP000604046"/>
    </source>
</evidence>
<dbReference type="EMBL" id="CAJNDS010000293">
    <property type="protein sequence ID" value="CAE7040021.1"/>
    <property type="molecule type" value="Genomic_DNA"/>
</dbReference>
<comment type="caution">
    <text evidence="1">The sequence shown here is derived from an EMBL/GenBank/DDBJ whole genome shotgun (WGS) entry which is preliminary data.</text>
</comment>
<reference evidence="1" key="1">
    <citation type="submission" date="2021-02" db="EMBL/GenBank/DDBJ databases">
        <authorList>
            <person name="Dougan E. K."/>
            <person name="Rhodes N."/>
            <person name="Thang M."/>
            <person name="Chan C."/>
        </authorList>
    </citation>
    <scope>NUCLEOTIDE SEQUENCE</scope>
</reference>
<keyword evidence="2" id="KW-1185">Reference proteome</keyword>
<name>A0A812IPH7_9DINO</name>
<accession>A0A812IPH7</accession>
<proteinExistence type="predicted"/>
<evidence type="ECO:0000313" key="1">
    <source>
        <dbReference type="EMBL" id="CAE7040021.1"/>
    </source>
</evidence>
<gene>
    <name evidence="1" type="ORF">SNAT2548_LOCUS4747</name>
</gene>
<sequence>AFGLSKLRAALVQGIVEDQVVLDAVAKDPATLTHPPLMRELLASIASKA</sequence>
<dbReference type="Proteomes" id="UP000604046">
    <property type="component" value="Unassembled WGS sequence"/>
</dbReference>